<name>A0ABR1FPI1_AURAN</name>
<keyword evidence="2" id="KW-1133">Transmembrane helix</keyword>
<feature type="region of interest" description="Disordered" evidence="1">
    <location>
        <begin position="441"/>
        <end position="476"/>
    </location>
</feature>
<feature type="compositionally biased region" description="Acidic residues" evidence="1">
    <location>
        <begin position="454"/>
        <end position="468"/>
    </location>
</feature>
<sequence length="476" mass="51959">MSADIETPDWAKPGSQMGNDDDASPAWASEGVVSQQKTEQEVEILTDLKEYFELEDVGKELVGTAVFQALFDLLVTIYNYRGYSGDIDRVDFTSVVTETYSKAFMLGWIVTAIGHFKARAKNKEKKQIIPFLHPSVLDEGALKYVPRGSSAAASLVTALFWTVVMGSSVVVLVLILWLMVGKDQDDDKMNGYLYSVYQAVIGGFFGWNVIAVGMIQGSTTIPPEILAAYERQKGGAEENERAHFRLDEKVVTTVMVDTVGKVFACFSAAHRVVFVTLVFAVASLSTAFTYGYLYDGDMNEGDGGLNRVEGRDQLIADMCGSTLFAAVAVSLACSWYKGPIENGKLPYLDPAVFDNGLLRGFPRDFSSASRRVATNAGFWCAAVVSFTVAFSYILGVEIVFSGQSYVNMKIMYYIPLCGLIAAMNVMQLAADIPEADRERLEAARKRGGVRAPPDDDDDVVELEVDEAGADAPKDDP</sequence>
<feature type="region of interest" description="Disordered" evidence="1">
    <location>
        <begin position="1"/>
        <end position="35"/>
    </location>
</feature>
<evidence type="ECO:0000313" key="4">
    <source>
        <dbReference type="Proteomes" id="UP001363151"/>
    </source>
</evidence>
<comment type="caution">
    <text evidence="3">The sequence shown here is derived from an EMBL/GenBank/DDBJ whole genome shotgun (WGS) entry which is preliminary data.</text>
</comment>
<accession>A0ABR1FPI1</accession>
<feature type="transmembrane region" description="Helical" evidence="2">
    <location>
        <begin position="412"/>
        <end position="430"/>
    </location>
</feature>
<feature type="transmembrane region" description="Helical" evidence="2">
    <location>
        <begin position="192"/>
        <end position="215"/>
    </location>
</feature>
<protein>
    <submittedName>
        <fullName evidence="3">Uncharacterized protein</fullName>
    </submittedName>
</protein>
<evidence type="ECO:0000313" key="3">
    <source>
        <dbReference type="EMBL" id="KAK7234969.1"/>
    </source>
</evidence>
<dbReference type="EMBL" id="JBBJCI010000301">
    <property type="protein sequence ID" value="KAK7234969.1"/>
    <property type="molecule type" value="Genomic_DNA"/>
</dbReference>
<feature type="transmembrane region" description="Helical" evidence="2">
    <location>
        <begin position="376"/>
        <end position="400"/>
    </location>
</feature>
<feature type="transmembrane region" description="Helical" evidence="2">
    <location>
        <begin position="152"/>
        <end position="180"/>
    </location>
</feature>
<feature type="transmembrane region" description="Helical" evidence="2">
    <location>
        <begin position="314"/>
        <end position="336"/>
    </location>
</feature>
<evidence type="ECO:0000256" key="1">
    <source>
        <dbReference type="SAM" id="MobiDB-lite"/>
    </source>
</evidence>
<gene>
    <name evidence="3" type="ORF">SO694_00228013</name>
</gene>
<dbReference type="Proteomes" id="UP001363151">
    <property type="component" value="Unassembled WGS sequence"/>
</dbReference>
<reference evidence="3 4" key="1">
    <citation type="submission" date="2024-03" db="EMBL/GenBank/DDBJ databases">
        <title>Aureococcus anophagefferens CCMP1851 and Kratosvirus quantuckense: Draft genome of a second virus-susceptible host strain in the model system.</title>
        <authorList>
            <person name="Chase E."/>
            <person name="Truchon A.R."/>
            <person name="Schepens W."/>
            <person name="Wilhelm S.W."/>
        </authorList>
    </citation>
    <scope>NUCLEOTIDE SEQUENCE [LARGE SCALE GENOMIC DNA]</scope>
    <source>
        <strain evidence="3 4">CCMP1851</strain>
    </source>
</reference>
<keyword evidence="4" id="KW-1185">Reference proteome</keyword>
<evidence type="ECO:0000256" key="2">
    <source>
        <dbReference type="SAM" id="Phobius"/>
    </source>
</evidence>
<keyword evidence="2" id="KW-0812">Transmembrane</keyword>
<keyword evidence="2" id="KW-0472">Membrane</keyword>
<proteinExistence type="predicted"/>
<organism evidence="3 4">
    <name type="scientific">Aureococcus anophagefferens</name>
    <name type="common">Harmful bloom alga</name>
    <dbReference type="NCBI Taxonomy" id="44056"/>
    <lineage>
        <taxon>Eukaryota</taxon>
        <taxon>Sar</taxon>
        <taxon>Stramenopiles</taxon>
        <taxon>Ochrophyta</taxon>
        <taxon>Pelagophyceae</taxon>
        <taxon>Pelagomonadales</taxon>
        <taxon>Pelagomonadaceae</taxon>
        <taxon>Aureococcus</taxon>
    </lineage>
</organism>
<feature type="transmembrane region" description="Helical" evidence="2">
    <location>
        <begin position="272"/>
        <end position="294"/>
    </location>
</feature>